<accession>A0A9P1IXD3</accession>
<dbReference type="EMBL" id="CANHGI010000006">
    <property type="protein sequence ID" value="CAI5454040.1"/>
    <property type="molecule type" value="Genomic_DNA"/>
</dbReference>
<keyword evidence="2" id="KW-1185">Reference proteome</keyword>
<comment type="caution">
    <text evidence="1">The sequence shown here is derived from an EMBL/GenBank/DDBJ whole genome shotgun (WGS) entry which is preliminary data.</text>
</comment>
<evidence type="ECO:0000313" key="2">
    <source>
        <dbReference type="Proteomes" id="UP001152747"/>
    </source>
</evidence>
<reference evidence="1" key="1">
    <citation type="submission" date="2022-11" db="EMBL/GenBank/DDBJ databases">
        <authorList>
            <person name="Kikuchi T."/>
        </authorList>
    </citation>
    <scope>NUCLEOTIDE SEQUENCE</scope>
    <source>
        <strain evidence="1">PS1010</strain>
    </source>
</reference>
<organism evidence="1 2">
    <name type="scientific">Caenorhabditis angaria</name>
    <dbReference type="NCBI Taxonomy" id="860376"/>
    <lineage>
        <taxon>Eukaryota</taxon>
        <taxon>Metazoa</taxon>
        <taxon>Ecdysozoa</taxon>
        <taxon>Nematoda</taxon>
        <taxon>Chromadorea</taxon>
        <taxon>Rhabditida</taxon>
        <taxon>Rhabditina</taxon>
        <taxon>Rhabditomorpha</taxon>
        <taxon>Rhabditoidea</taxon>
        <taxon>Rhabditidae</taxon>
        <taxon>Peloderinae</taxon>
        <taxon>Caenorhabditis</taxon>
    </lineage>
</organism>
<evidence type="ECO:0000313" key="1">
    <source>
        <dbReference type="EMBL" id="CAI5454040.1"/>
    </source>
</evidence>
<gene>
    <name evidence="1" type="ORF">CAMP_LOCUS16677</name>
</gene>
<dbReference type="AlphaFoldDB" id="A0A9P1IXD3"/>
<dbReference type="Proteomes" id="UP001152747">
    <property type="component" value="Unassembled WGS sequence"/>
</dbReference>
<protein>
    <submittedName>
        <fullName evidence="1">Uncharacterized protein</fullName>
    </submittedName>
</protein>
<proteinExistence type="predicted"/>
<name>A0A9P1IXD3_9PELO</name>
<sequence length="149" mass="17817">MSHGVGIVEDYSDLEIWNPERDLNFDFVAPRENYAFFDTILDTDTSLNDLNFEEKDGYIYMYGSVAGVPLFRRKVESDEWEKVESSFISENEFAFDLENNFFDDGEEDELLVLVRNDDDDEEINYEFESYLDDDWDFEFDENWGVKQFY</sequence>